<accession>A0AAN9GEL0</accession>
<dbReference type="GO" id="GO:0005768">
    <property type="term" value="C:endosome"/>
    <property type="evidence" value="ECO:0007669"/>
    <property type="project" value="TreeGrafter"/>
</dbReference>
<dbReference type="PROSITE" id="PS51269">
    <property type="entry name" value="COMM"/>
    <property type="match status" value="1"/>
</dbReference>
<proteinExistence type="inferred from homology"/>
<dbReference type="EMBL" id="JBAMIC010000008">
    <property type="protein sequence ID" value="KAK7104839.1"/>
    <property type="molecule type" value="Genomic_DNA"/>
</dbReference>
<comment type="caution">
    <text evidence="4">The sequence shown here is derived from an EMBL/GenBank/DDBJ whole genome shotgun (WGS) entry which is preliminary data.</text>
</comment>
<evidence type="ECO:0000259" key="3">
    <source>
        <dbReference type="PROSITE" id="PS51269"/>
    </source>
</evidence>
<dbReference type="PANTHER" id="PTHR21199">
    <property type="entry name" value="COMM DOMAIN-CONTAINING PROTEIN 1"/>
    <property type="match status" value="1"/>
</dbReference>
<evidence type="ECO:0000256" key="2">
    <source>
        <dbReference type="ARBA" id="ARBA00093455"/>
    </source>
</evidence>
<sequence>MADDTKSFLALLNGLTRKSYYGQSEISEDFLKEQIYPDLSQEDFDHLLTRCRGLLKSMVSADMDMTQLEVFLTAQSKKREAPLTEEQMNAVRKFWKSNKTKIHESIISQTMWGSTLQKVSWRIDLKSQARHVSEINAPSAIMELQIADSLQKDKEADVVRFEMSEDKLSTVLSSMQDIEEQINQYVQK</sequence>
<dbReference type="AlphaFoldDB" id="A0AAN9GEL0"/>
<dbReference type="Pfam" id="PF17221">
    <property type="entry name" value="COMMD1_N"/>
    <property type="match status" value="1"/>
</dbReference>
<reference evidence="4 5" key="1">
    <citation type="submission" date="2024-02" db="EMBL/GenBank/DDBJ databases">
        <title>Chromosome-scale genome assembly of the rough periwinkle Littorina saxatilis.</title>
        <authorList>
            <person name="De Jode A."/>
            <person name="Faria R."/>
            <person name="Formenti G."/>
            <person name="Sims Y."/>
            <person name="Smith T.P."/>
            <person name="Tracey A."/>
            <person name="Wood J.M.D."/>
            <person name="Zagrodzka Z.B."/>
            <person name="Johannesson K."/>
            <person name="Butlin R.K."/>
            <person name="Leder E.H."/>
        </authorList>
    </citation>
    <scope>NUCLEOTIDE SEQUENCE [LARGE SCALE GENOMIC DNA]</scope>
    <source>
        <strain evidence="4">Snail1</strain>
        <tissue evidence="4">Muscle</tissue>
    </source>
</reference>
<evidence type="ECO:0000256" key="1">
    <source>
        <dbReference type="ARBA" id="ARBA00016551"/>
    </source>
</evidence>
<feature type="domain" description="COMM" evidence="3">
    <location>
        <begin position="115"/>
        <end position="186"/>
    </location>
</feature>
<dbReference type="GO" id="GO:1902306">
    <property type="term" value="P:negative regulation of sodium ion transmembrane transport"/>
    <property type="evidence" value="ECO:0007669"/>
    <property type="project" value="TreeGrafter"/>
</dbReference>
<dbReference type="GO" id="GO:0055070">
    <property type="term" value="P:copper ion homeostasis"/>
    <property type="evidence" value="ECO:0007669"/>
    <property type="project" value="InterPro"/>
</dbReference>
<dbReference type="GO" id="GO:2000009">
    <property type="term" value="P:negative regulation of protein localization to cell surface"/>
    <property type="evidence" value="ECO:0007669"/>
    <property type="project" value="TreeGrafter"/>
</dbReference>
<name>A0AAN9GEL0_9CAEN</name>
<dbReference type="InterPro" id="IPR033776">
    <property type="entry name" value="COMMD1_N"/>
</dbReference>
<dbReference type="Proteomes" id="UP001374579">
    <property type="component" value="Unassembled WGS sequence"/>
</dbReference>
<gene>
    <name evidence="4" type="ORF">V1264_019495</name>
</gene>
<dbReference type="Pfam" id="PF07258">
    <property type="entry name" value="COMM_domain"/>
    <property type="match status" value="1"/>
</dbReference>
<dbReference type="InterPro" id="IPR017920">
    <property type="entry name" value="COMM"/>
</dbReference>
<evidence type="ECO:0000313" key="5">
    <source>
        <dbReference type="Proteomes" id="UP001374579"/>
    </source>
</evidence>
<organism evidence="4 5">
    <name type="scientific">Littorina saxatilis</name>
    <dbReference type="NCBI Taxonomy" id="31220"/>
    <lineage>
        <taxon>Eukaryota</taxon>
        <taxon>Metazoa</taxon>
        <taxon>Spiralia</taxon>
        <taxon>Lophotrochozoa</taxon>
        <taxon>Mollusca</taxon>
        <taxon>Gastropoda</taxon>
        <taxon>Caenogastropoda</taxon>
        <taxon>Littorinimorpha</taxon>
        <taxon>Littorinoidea</taxon>
        <taxon>Littorinidae</taxon>
        <taxon>Littorina</taxon>
    </lineage>
</organism>
<dbReference type="GO" id="GO:0031398">
    <property type="term" value="P:positive regulation of protein ubiquitination"/>
    <property type="evidence" value="ECO:0007669"/>
    <property type="project" value="TreeGrafter"/>
</dbReference>
<evidence type="ECO:0000313" key="4">
    <source>
        <dbReference type="EMBL" id="KAK7104839.1"/>
    </source>
</evidence>
<comment type="similarity">
    <text evidence="2">Belongs to the COMM domain-containing protein 1 family.</text>
</comment>
<protein>
    <recommendedName>
        <fullName evidence="1">COMM domain-containing protein 1</fullName>
    </recommendedName>
</protein>
<dbReference type="GO" id="GO:0032434">
    <property type="term" value="P:regulation of proteasomal ubiquitin-dependent protein catabolic process"/>
    <property type="evidence" value="ECO:0007669"/>
    <property type="project" value="TreeGrafter"/>
</dbReference>
<dbReference type="InterPro" id="IPR037351">
    <property type="entry name" value="Murr1"/>
</dbReference>
<dbReference type="PANTHER" id="PTHR21199:SF1">
    <property type="entry name" value="COMM DOMAIN-CONTAINING PROTEIN 1"/>
    <property type="match status" value="1"/>
</dbReference>
<keyword evidence="5" id="KW-1185">Reference proteome</keyword>